<dbReference type="PANTHER" id="PTHR30572">
    <property type="entry name" value="MEMBRANE COMPONENT OF TRANSPORTER-RELATED"/>
    <property type="match status" value="1"/>
</dbReference>
<feature type="transmembrane region" description="Helical" evidence="7">
    <location>
        <begin position="20"/>
        <end position="41"/>
    </location>
</feature>
<feature type="transmembrane region" description="Helical" evidence="7">
    <location>
        <begin position="489"/>
        <end position="509"/>
    </location>
</feature>
<feature type="domain" description="ABC3 transporter permease C-terminal" evidence="8">
    <location>
        <begin position="734"/>
        <end position="845"/>
    </location>
</feature>
<feature type="transmembrane region" description="Helical" evidence="7">
    <location>
        <begin position="405"/>
        <end position="425"/>
    </location>
</feature>
<evidence type="ECO:0000313" key="10">
    <source>
        <dbReference type="Proteomes" id="UP001214441"/>
    </source>
</evidence>
<reference evidence="9 10" key="1">
    <citation type="submission" date="2023-05" db="EMBL/GenBank/DDBJ databases">
        <title>Streptantibioticus silvisoli sp. nov., acidotolerant actinomycetes 1 from pine litter.</title>
        <authorList>
            <person name="Swiecimska M."/>
            <person name="Golinska P."/>
            <person name="Sangal V."/>
            <person name="Wachnowicz B."/>
            <person name="Goodfellow M."/>
        </authorList>
    </citation>
    <scope>NUCLEOTIDE SEQUENCE [LARGE SCALE GENOMIC DNA]</scope>
    <source>
        <strain evidence="9 10">DSM 42109</strain>
    </source>
</reference>
<feature type="transmembrane region" description="Helical" evidence="7">
    <location>
        <begin position="266"/>
        <end position="291"/>
    </location>
</feature>
<feature type="transmembrane region" description="Helical" evidence="7">
    <location>
        <begin position="819"/>
        <end position="843"/>
    </location>
</feature>
<evidence type="ECO:0000256" key="7">
    <source>
        <dbReference type="SAM" id="Phobius"/>
    </source>
</evidence>
<feature type="transmembrane region" description="Helical" evidence="7">
    <location>
        <begin position="318"/>
        <end position="341"/>
    </location>
</feature>
<name>A0ABT7ABQ6_9ACTN</name>
<dbReference type="InterPro" id="IPR003838">
    <property type="entry name" value="ABC3_permease_C"/>
</dbReference>
<comment type="caution">
    <text evidence="9">The sequence shown here is derived from an EMBL/GenBank/DDBJ whole genome shotgun (WGS) entry which is preliminary data.</text>
</comment>
<accession>A0ABT7ABQ6</accession>
<feature type="transmembrane region" description="Helical" evidence="7">
    <location>
        <begin position="734"/>
        <end position="756"/>
    </location>
</feature>
<feature type="transmembrane region" description="Helical" evidence="7">
    <location>
        <begin position="777"/>
        <end position="799"/>
    </location>
</feature>
<keyword evidence="3 7" id="KW-0812">Transmembrane</keyword>
<evidence type="ECO:0000259" key="8">
    <source>
        <dbReference type="Pfam" id="PF02687"/>
    </source>
</evidence>
<evidence type="ECO:0000256" key="1">
    <source>
        <dbReference type="ARBA" id="ARBA00004651"/>
    </source>
</evidence>
<feature type="domain" description="ABC3 transporter permease C-terminal" evidence="8">
    <location>
        <begin position="269"/>
        <end position="390"/>
    </location>
</feature>
<keyword evidence="10" id="KW-1185">Reference proteome</keyword>
<feature type="transmembrane region" description="Helical" evidence="7">
    <location>
        <begin position="361"/>
        <end position="382"/>
    </location>
</feature>
<dbReference type="EMBL" id="JANCPR020000079">
    <property type="protein sequence ID" value="MDJ1138251.1"/>
    <property type="molecule type" value="Genomic_DNA"/>
</dbReference>
<keyword evidence="4 7" id="KW-1133">Transmembrane helix</keyword>
<keyword evidence="5 7" id="KW-0472">Membrane</keyword>
<dbReference type="RefSeq" id="WP_274043963.1">
    <property type="nucleotide sequence ID" value="NZ_JANCPR020000079.1"/>
</dbReference>
<evidence type="ECO:0000256" key="5">
    <source>
        <dbReference type="ARBA" id="ARBA00023136"/>
    </source>
</evidence>
<evidence type="ECO:0000256" key="4">
    <source>
        <dbReference type="ARBA" id="ARBA00022989"/>
    </source>
</evidence>
<comment type="similarity">
    <text evidence="6">Belongs to the ABC-4 integral membrane protein family.</text>
</comment>
<feature type="transmembrane region" description="Helical" evidence="7">
    <location>
        <begin position="437"/>
        <end position="457"/>
    </location>
</feature>
<dbReference type="Pfam" id="PF02687">
    <property type="entry name" value="FtsX"/>
    <property type="match status" value="2"/>
</dbReference>
<dbReference type="PANTHER" id="PTHR30572:SF4">
    <property type="entry name" value="ABC TRANSPORTER PERMEASE YTRF"/>
    <property type="match status" value="1"/>
</dbReference>
<organism evidence="9 10">
    <name type="scientific">Streptomyces iconiensis</name>
    <dbReference type="NCBI Taxonomy" id="1384038"/>
    <lineage>
        <taxon>Bacteria</taxon>
        <taxon>Bacillati</taxon>
        <taxon>Actinomycetota</taxon>
        <taxon>Actinomycetes</taxon>
        <taxon>Kitasatosporales</taxon>
        <taxon>Streptomycetaceae</taxon>
        <taxon>Streptomyces</taxon>
    </lineage>
</organism>
<evidence type="ECO:0000313" key="9">
    <source>
        <dbReference type="EMBL" id="MDJ1138251.1"/>
    </source>
</evidence>
<protein>
    <submittedName>
        <fullName evidence="9">FtsX-like permease family protein</fullName>
    </submittedName>
</protein>
<comment type="subcellular location">
    <subcellularLocation>
        <location evidence="1">Cell membrane</location>
        <topology evidence="1">Multi-pass membrane protein</topology>
    </subcellularLocation>
</comment>
<dbReference type="Proteomes" id="UP001214441">
    <property type="component" value="Unassembled WGS sequence"/>
</dbReference>
<gene>
    <name evidence="9" type="ORF">NMN56_041105</name>
</gene>
<evidence type="ECO:0000256" key="6">
    <source>
        <dbReference type="ARBA" id="ARBA00038076"/>
    </source>
</evidence>
<keyword evidence="2" id="KW-1003">Cell membrane</keyword>
<sequence length="846" mass="86556">MTLRPNGLARAAVRFKPVSFAGTFVALAMAAMIISACGFLAETGLRASVPPERYAGAPVVVTADQRSHFVTGTGDDRSDEGAPVPERARLDAAKTARTAAAVPGVTRAVPDTTFTLTARAGNTRLTGHGWGSHAFTGTGLDSGAPPRTGRDVVLAASTARVLHARAGATVTLTTAQGDRDFRVTGLARATGDGVWFTDPRAQALAGHPGKADALAVLTARGADPGTVADRLRTALKNQDARVHTGTARGAAENSGIAYAKEALTALGFSFGGVATMTAVFTAAGTVALSVSQRRREFALLRAIGAAPRQIRRSVATEALFVAPLAGALGCLPGVALARWWFGELRSRGAVPANLGLQLSFIPVYVALGAVIVTALLAGYAAARRPAKIKPGLALSEASRERFRPGIIRTVLGLGALGGGIAMGRLAASAGGEDAANLALGVVMLLMTAVGLLGQYLAKACAWLLGLPLRAGTAPAQLAAANSWAHARRLASALTPVVLAMAFCSTLIFLQTSQTREAAAQQRDGISADHILTGAAGTDTGLPHTAAARAAATPGVAAAVGVQRTNVLVEIHADGALLQSYEAQGVSGGGRALTAVQDLGLREGSLDGTAAEGHRSAGLREGTVAVDRLVAKGARAAVGDRIRIRLPDGTKAAPRVAAVYSRGTGLPAVTLPRTALTGHVTSAYDSEVLVRETKGADSGAVTRALQGIGAVADKAAYAQAADRDREVNAWGNRTMALVLAGFAAVAAANTLVMTVAERRTELGTLRLIGSTRRQVLRMIHWEAAVIALSGIALGTAIALVTLTPMTQGLFETTPHIPPLLYAAFALSILTLTLLSTTAPARAALRHT</sequence>
<dbReference type="InterPro" id="IPR050250">
    <property type="entry name" value="Macrolide_Exporter_MacB"/>
</dbReference>
<proteinExistence type="inferred from homology"/>
<evidence type="ECO:0000256" key="3">
    <source>
        <dbReference type="ARBA" id="ARBA00022692"/>
    </source>
</evidence>
<evidence type="ECO:0000256" key="2">
    <source>
        <dbReference type="ARBA" id="ARBA00022475"/>
    </source>
</evidence>